<dbReference type="AlphaFoldDB" id="A0A0A9DR09"/>
<sequence>MVSCVLASSLSACTDSVRGLLGCNCYCSRLRDNRLNQQ</sequence>
<accession>A0A0A9DR09</accession>
<dbReference type="EMBL" id="GBRH01206866">
    <property type="protein sequence ID" value="JAD91029.1"/>
    <property type="molecule type" value="Transcribed_RNA"/>
</dbReference>
<protein>
    <submittedName>
        <fullName evidence="1">Uncharacterized protein</fullName>
    </submittedName>
</protein>
<organism evidence="1">
    <name type="scientific">Arundo donax</name>
    <name type="common">Giant reed</name>
    <name type="synonym">Donax arundinaceus</name>
    <dbReference type="NCBI Taxonomy" id="35708"/>
    <lineage>
        <taxon>Eukaryota</taxon>
        <taxon>Viridiplantae</taxon>
        <taxon>Streptophyta</taxon>
        <taxon>Embryophyta</taxon>
        <taxon>Tracheophyta</taxon>
        <taxon>Spermatophyta</taxon>
        <taxon>Magnoliopsida</taxon>
        <taxon>Liliopsida</taxon>
        <taxon>Poales</taxon>
        <taxon>Poaceae</taxon>
        <taxon>PACMAD clade</taxon>
        <taxon>Arundinoideae</taxon>
        <taxon>Arundineae</taxon>
        <taxon>Arundo</taxon>
    </lineage>
</organism>
<evidence type="ECO:0000313" key="1">
    <source>
        <dbReference type="EMBL" id="JAD91029.1"/>
    </source>
</evidence>
<name>A0A0A9DR09_ARUDO</name>
<reference evidence="1" key="2">
    <citation type="journal article" date="2015" name="Data Brief">
        <title>Shoot transcriptome of the giant reed, Arundo donax.</title>
        <authorList>
            <person name="Barrero R.A."/>
            <person name="Guerrero F.D."/>
            <person name="Moolhuijzen P."/>
            <person name="Goolsby J.A."/>
            <person name="Tidwell J."/>
            <person name="Bellgard S.E."/>
            <person name="Bellgard M.I."/>
        </authorList>
    </citation>
    <scope>NUCLEOTIDE SEQUENCE</scope>
    <source>
        <tissue evidence="1">Shoot tissue taken approximately 20 cm above the soil surface</tissue>
    </source>
</reference>
<proteinExistence type="predicted"/>
<reference evidence="1" key="1">
    <citation type="submission" date="2014-09" db="EMBL/GenBank/DDBJ databases">
        <authorList>
            <person name="Magalhaes I.L.F."/>
            <person name="Oliveira U."/>
            <person name="Santos F.R."/>
            <person name="Vidigal T.H.D.A."/>
            <person name="Brescovit A.D."/>
            <person name="Santos A.J."/>
        </authorList>
    </citation>
    <scope>NUCLEOTIDE SEQUENCE</scope>
    <source>
        <tissue evidence="1">Shoot tissue taken approximately 20 cm above the soil surface</tissue>
    </source>
</reference>